<keyword evidence="1" id="KW-0812">Transmembrane</keyword>
<dbReference type="AlphaFoldDB" id="A0A6J4HN07"/>
<sequence length="135" mass="13527">MPGCGYGWAKPGSDVRLRVGAVPLVLAAVVVLVAAVSTGILFRRSPDGLEASGHVVVAGPSTPGRASSVGGPWLCSHGRGPVRLRSIEPVTLIGRVEARTAVRRIQTATATDLVGGGDGPLPASYDPVAGAAVPS</sequence>
<evidence type="ECO:0000256" key="1">
    <source>
        <dbReference type="SAM" id="Phobius"/>
    </source>
</evidence>
<organism evidence="2">
    <name type="scientific">uncultured Mycobacteriales bacterium</name>
    <dbReference type="NCBI Taxonomy" id="581187"/>
    <lineage>
        <taxon>Bacteria</taxon>
        <taxon>Bacillati</taxon>
        <taxon>Actinomycetota</taxon>
        <taxon>Actinomycetes</taxon>
        <taxon>Mycobacteriales</taxon>
        <taxon>environmental samples</taxon>
    </lineage>
</organism>
<feature type="transmembrane region" description="Helical" evidence="1">
    <location>
        <begin position="20"/>
        <end position="42"/>
    </location>
</feature>
<reference evidence="2" key="1">
    <citation type="submission" date="2020-02" db="EMBL/GenBank/DDBJ databases">
        <authorList>
            <person name="Meier V. D."/>
        </authorList>
    </citation>
    <scope>NUCLEOTIDE SEQUENCE</scope>
    <source>
        <strain evidence="2">AVDCRST_MAG41</strain>
    </source>
</reference>
<evidence type="ECO:0000313" key="2">
    <source>
        <dbReference type="EMBL" id="CAA9228754.1"/>
    </source>
</evidence>
<accession>A0A6J4HN07</accession>
<dbReference type="EMBL" id="CADCTP010000087">
    <property type="protein sequence ID" value="CAA9228754.1"/>
    <property type="molecule type" value="Genomic_DNA"/>
</dbReference>
<protein>
    <submittedName>
        <fullName evidence="2">Uncharacterized protein</fullName>
    </submittedName>
</protein>
<keyword evidence="1" id="KW-0472">Membrane</keyword>
<proteinExistence type="predicted"/>
<keyword evidence="1" id="KW-1133">Transmembrane helix</keyword>
<name>A0A6J4HN07_9ACTN</name>
<gene>
    <name evidence="2" type="ORF">AVDCRST_MAG41-817</name>
</gene>